<accession>A0A0A9YK13</accession>
<dbReference type="EMBL" id="GDHC01008263">
    <property type="protein sequence ID" value="JAQ10366.1"/>
    <property type="molecule type" value="Transcribed_RNA"/>
</dbReference>
<dbReference type="EMBL" id="GBHO01010192">
    <property type="protein sequence ID" value="JAG33412.1"/>
    <property type="molecule type" value="Transcribed_RNA"/>
</dbReference>
<reference evidence="2" key="2">
    <citation type="submission" date="2014-07" db="EMBL/GenBank/DDBJ databases">
        <authorList>
            <person name="Hull J."/>
        </authorList>
    </citation>
    <scope>NUCLEOTIDE SEQUENCE</scope>
</reference>
<organism evidence="2">
    <name type="scientific">Lygus hesperus</name>
    <name type="common">Western plant bug</name>
    <dbReference type="NCBI Taxonomy" id="30085"/>
    <lineage>
        <taxon>Eukaryota</taxon>
        <taxon>Metazoa</taxon>
        <taxon>Ecdysozoa</taxon>
        <taxon>Arthropoda</taxon>
        <taxon>Hexapoda</taxon>
        <taxon>Insecta</taxon>
        <taxon>Pterygota</taxon>
        <taxon>Neoptera</taxon>
        <taxon>Paraneoptera</taxon>
        <taxon>Hemiptera</taxon>
        <taxon>Heteroptera</taxon>
        <taxon>Panheteroptera</taxon>
        <taxon>Cimicomorpha</taxon>
        <taxon>Miridae</taxon>
        <taxon>Mirini</taxon>
        <taxon>Lygus</taxon>
    </lineage>
</organism>
<name>A0A0A9YK13_LYGHE</name>
<evidence type="ECO:0000313" key="1">
    <source>
        <dbReference type="EMBL" id="JAF98323.1"/>
    </source>
</evidence>
<evidence type="ECO:0000313" key="3">
    <source>
        <dbReference type="EMBL" id="JAQ10366.1"/>
    </source>
</evidence>
<evidence type="ECO:0000313" key="2">
    <source>
        <dbReference type="EMBL" id="JAG33412.1"/>
    </source>
</evidence>
<dbReference type="AlphaFoldDB" id="A0A0A9YK13"/>
<protein>
    <submittedName>
        <fullName evidence="2">Aquaporin-B</fullName>
    </submittedName>
</protein>
<reference evidence="2" key="1">
    <citation type="journal article" date="2014" name="PLoS ONE">
        <title>Transcriptome-Based Identification of ABC Transporters in the Western Tarnished Plant Bug Lygus hesperus.</title>
        <authorList>
            <person name="Hull J.J."/>
            <person name="Chaney K."/>
            <person name="Geib S.M."/>
            <person name="Fabrick J.A."/>
            <person name="Brent C.S."/>
            <person name="Walsh D."/>
            <person name="Lavine L.C."/>
        </authorList>
    </citation>
    <scope>NUCLEOTIDE SEQUENCE</scope>
</reference>
<dbReference type="EMBL" id="GBHO01045280">
    <property type="protein sequence ID" value="JAF98323.1"/>
    <property type="molecule type" value="Transcribed_RNA"/>
</dbReference>
<proteinExistence type="predicted"/>
<gene>
    <name evidence="2" type="primary">aqpB_1</name>
    <name evidence="1" type="synonym">aqpB_0</name>
    <name evidence="1" type="ORF">CM83_46470</name>
    <name evidence="2" type="ORF">CM83_46492</name>
    <name evidence="3" type="ORF">g.96209</name>
</gene>
<reference evidence="3" key="3">
    <citation type="journal article" date="2016" name="Gigascience">
        <title>De novo construction of an expanded transcriptome assembly for the western tarnished plant bug, Lygus hesperus.</title>
        <authorList>
            <person name="Tassone E.E."/>
            <person name="Geib S.M."/>
            <person name="Hall B."/>
            <person name="Fabrick J.A."/>
            <person name="Brent C.S."/>
            <person name="Hull J.J."/>
        </authorList>
    </citation>
    <scope>NUCLEOTIDE SEQUENCE</scope>
</reference>
<sequence>MPYATNMLGQVSSMAGHYYCTALDDLLKCDLLSHAPLLLQSHNTYWAEAVSRHRCIAFHEGHKGKEEEDKNVDGAVELGSRVKVPAQRALLCEWLFMFALCHPKAQLRT</sequence>